<evidence type="ECO:0000256" key="11">
    <source>
        <dbReference type="SAM" id="SignalP"/>
    </source>
</evidence>
<dbReference type="AlphaFoldDB" id="A0AAV8V7N8"/>
<feature type="repeat" description="Cys-rich GLG1" evidence="8">
    <location>
        <begin position="196"/>
        <end position="256"/>
    </location>
</feature>
<feature type="repeat" description="Cys-rich GLG1" evidence="8">
    <location>
        <begin position="452"/>
        <end position="520"/>
    </location>
</feature>
<keyword evidence="7" id="KW-0325">Glycoprotein</keyword>
<sequence>MFVFYIFVLFIHFLHVYTKSSFSDVSLIRVIRNTKSSIVEDKSCNEVKSMCRNLSENDDLLILECLLSVDPDRLGNLNKECQHVIWNHRKNLIEDRNVKGALLATCSHDLDGLNCKSDGNGNYLKCIVTNIGNIRNAECVQKIIRLENVAFTDYMWISSFLKHCTKDIDLLKCGRIDPQSLTQINTVSCLQDNVFNIEEPCRREVFHLSELQSENIKRDIQLYSDCSDDYARYCSDYQTGSGRVLSCLMQQMHQDQAKLKPICRQHLLRRQKLIAEDYRISRGLLKACKEDIKKTHCRKQVSSDKTVRLAQILLCLEDMVKNGTKIDSECETEIVDHRRMLMEDYRLSPEIVNNCKSEILGFCKGFKTGGKTIHCLMDHALLNTGNSKARIQDKCMRALEDLVRETDVGENWNVDPVLHQACDPVVKVACKGLSGGNARVMSCLMDKLGTDYMNEDCENALIQIQYFVARDFKLDPQLYKGCYKDAVRYCHVNPDNFTGEGPSYGIEVLPCLYRYAYLPQDAMALEKNCLKEIRRVMRQRAISVNLQPEIEEMCLKDLSFYCHDKLKKGEEMQCLQNNLENLEEKCLEAVESFTEIEAQHADLNPYISKYCKHVIEQLCNVDANSDEGNIMDCLIDNKNNPIIKSNHACRASIEHFQIISIQDYRFTYKFKLACKTHAIRLCSHARSKYEVVACLSEQLLNATVHGLKSSISKDCKQQLRSQIFHQRENIEYDPSLKAACAADIDKYCKTLHSGNSQVLECLQTVSPGDLSRKCEKEVFKVKKLEIYDNTVDYTLLTTCAETIDQFCPYYNRENVLNCLKENKDQKGFSKKCRMIVLHRMIEQNENYLLNPTLQKNCLLDIRKYCKNELSSNEKLVGDAVIKCLKTQFKLSKLSDVCEKELAEVLKEQALNINLNPLVKVVCKNEINTICKFKEEDSAKVEECLKTALISKNIPTPECRLEVANMIEESQADIQVDPLLQRICALDLLTYCHDVPQGNGRHIQCLKNIMDSRSQNLTPNCKMKLRERLEMYKNAAQITHLRDIQDLYQQLVSSPSKIYFMIMIFVVFTGIFVIGILCGQVTRNKYTLLKNK</sequence>
<dbReference type="PANTHER" id="PTHR11884">
    <property type="entry name" value="SELECTIN LIGAND RELATED"/>
    <property type="match status" value="1"/>
</dbReference>
<feature type="repeat" description="Cys-rich GLG1" evidence="8">
    <location>
        <begin position="258"/>
        <end position="324"/>
    </location>
</feature>
<evidence type="ECO:0000256" key="10">
    <source>
        <dbReference type="SAM" id="Phobius"/>
    </source>
</evidence>
<dbReference type="Pfam" id="PF00839">
    <property type="entry name" value="Cys_rich_FGFR"/>
    <property type="match status" value="14"/>
</dbReference>
<name>A0AAV8V7N8_9CUCU</name>
<feature type="repeat" description="Cys-rich GLG1" evidence="8">
    <location>
        <begin position="953"/>
        <end position="1013"/>
    </location>
</feature>
<keyword evidence="5 10" id="KW-1133">Transmembrane helix</keyword>
<keyword evidence="6 10" id="KW-0472">Membrane</keyword>
<dbReference type="PANTHER" id="PTHR11884:SF1">
    <property type="entry name" value="GOLGI APPARATUS PROTEIN 1"/>
    <property type="match status" value="1"/>
</dbReference>
<dbReference type="InterPro" id="IPR017873">
    <property type="entry name" value="Cys-rich_GLG1_repeat_euk"/>
</dbReference>
<feature type="signal peptide" evidence="11">
    <location>
        <begin position="1"/>
        <end position="18"/>
    </location>
</feature>
<evidence type="ECO:0000256" key="7">
    <source>
        <dbReference type="ARBA" id="ARBA00023180"/>
    </source>
</evidence>
<keyword evidence="3 11" id="KW-0732">Signal</keyword>
<reference evidence="12 13" key="1">
    <citation type="journal article" date="2023" name="Insect Mol. Biol.">
        <title>Genome sequencing provides insights into the evolution of gene families encoding plant cell wall-degrading enzymes in longhorned beetles.</title>
        <authorList>
            <person name="Shin N.R."/>
            <person name="Okamura Y."/>
            <person name="Kirsch R."/>
            <person name="Pauchet Y."/>
        </authorList>
    </citation>
    <scope>NUCLEOTIDE SEQUENCE [LARGE SCALE GENOMIC DNA]</scope>
    <source>
        <strain evidence="12">EAD_L_NR</strain>
    </source>
</reference>
<evidence type="ECO:0000256" key="8">
    <source>
        <dbReference type="PROSITE-ProRule" id="PRU00622"/>
    </source>
</evidence>
<evidence type="ECO:0000313" key="13">
    <source>
        <dbReference type="Proteomes" id="UP001159042"/>
    </source>
</evidence>
<evidence type="ECO:0000256" key="4">
    <source>
        <dbReference type="ARBA" id="ARBA00022737"/>
    </source>
</evidence>
<evidence type="ECO:0000256" key="6">
    <source>
        <dbReference type="ARBA" id="ARBA00023136"/>
    </source>
</evidence>
<keyword evidence="2 10" id="KW-0812">Transmembrane</keyword>
<protein>
    <recommendedName>
        <fullName evidence="14">Golgi apparatus protein 1</fullName>
    </recommendedName>
</protein>
<dbReference type="InterPro" id="IPR039728">
    <property type="entry name" value="GLG1"/>
</dbReference>
<feature type="repeat" description="Cys-rich GLG1" evidence="8">
    <location>
        <begin position="581"/>
        <end position="642"/>
    </location>
</feature>
<dbReference type="Proteomes" id="UP001159042">
    <property type="component" value="Unassembled WGS sequence"/>
</dbReference>
<comment type="caution">
    <text evidence="12">The sequence shown here is derived from an EMBL/GenBank/DDBJ whole genome shotgun (WGS) entry which is preliminary data.</text>
</comment>
<gene>
    <name evidence="12" type="ORF">NQ315_016184</name>
</gene>
<dbReference type="InterPro" id="IPR001893">
    <property type="entry name" value="Cys-rich_GLG1_repeat"/>
</dbReference>
<evidence type="ECO:0000256" key="1">
    <source>
        <dbReference type="ARBA" id="ARBA00004479"/>
    </source>
</evidence>
<dbReference type="GO" id="GO:0000139">
    <property type="term" value="C:Golgi membrane"/>
    <property type="evidence" value="ECO:0007669"/>
    <property type="project" value="InterPro"/>
</dbReference>
<evidence type="ECO:0008006" key="14">
    <source>
        <dbReference type="Google" id="ProtNLM"/>
    </source>
</evidence>
<evidence type="ECO:0000256" key="3">
    <source>
        <dbReference type="ARBA" id="ARBA00022729"/>
    </source>
</evidence>
<feature type="repeat" description="Cys-rich GLG1" evidence="8">
    <location>
        <begin position="769"/>
        <end position="827"/>
    </location>
</feature>
<keyword evidence="9" id="KW-0175">Coiled coil</keyword>
<dbReference type="EMBL" id="JANEYG010000344">
    <property type="protein sequence ID" value="KAJ8910173.1"/>
    <property type="molecule type" value="Genomic_DNA"/>
</dbReference>
<organism evidence="12 13">
    <name type="scientific">Exocentrus adspersus</name>
    <dbReference type="NCBI Taxonomy" id="1586481"/>
    <lineage>
        <taxon>Eukaryota</taxon>
        <taxon>Metazoa</taxon>
        <taxon>Ecdysozoa</taxon>
        <taxon>Arthropoda</taxon>
        <taxon>Hexapoda</taxon>
        <taxon>Insecta</taxon>
        <taxon>Pterygota</taxon>
        <taxon>Neoptera</taxon>
        <taxon>Endopterygota</taxon>
        <taxon>Coleoptera</taxon>
        <taxon>Polyphaga</taxon>
        <taxon>Cucujiformia</taxon>
        <taxon>Chrysomeloidea</taxon>
        <taxon>Cerambycidae</taxon>
        <taxon>Lamiinae</taxon>
        <taxon>Acanthocinini</taxon>
        <taxon>Exocentrus</taxon>
    </lineage>
</organism>
<comment type="subcellular location">
    <subcellularLocation>
        <location evidence="1">Membrane</location>
        <topology evidence="1">Single-pass type I membrane protein</topology>
    </subcellularLocation>
</comment>
<evidence type="ECO:0000256" key="5">
    <source>
        <dbReference type="ARBA" id="ARBA00022989"/>
    </source>
</evidence>
<feature type="repeat" description="Cys-rich GLG1" evidence="8">
    <location>
        <begin position="325"/>
        <end position="384"/>
    </location>
</feature>
<feature type="coiled-coil region" evidence="9">
    <location>
        <begin position="565"/>
        <end position="599"/>
    </location>
</feature>
<accession>A0AAV8V7N8</accession>
<dbReference type="GO" id="GO:0017134">
    <property type="term" value="F:fibroblast growth factor binding"/>
    <property type="evidence" value="ECO:0007669"/>
    <property type="project" value="TreeGrafter"/>
</dbReference>
<feature type="transmembrane region" description="Helical" evidence="10">
    <location>
        <begin position="1057"/>
        <end position="1081"/>
    </location>
</feature>
<proteinExistence type="predicted"/>
<feature type="chain" id="PRO_5043474072" description="Golgi apparatus protein 1" evidence="11">
    <location>
        <begin position="19"/>
        <end position="1091"/>
    </location>
</feature>
<evidence type="ECO:0000256" key="9">
    <source>
        <dbReference type="SAM" id="Coils"/>
    </source>
</evidence>
<evidence type="ECO:0000313" key="12">
    <source>
        <dbReference type="EMBL" id="KAJ8910173.1"/>
    </source>
</evidence>
<keyword evidence="13" id="KW-1185">Reference proteome</keyword>
<dbReference type="PROSITE" id="PS51289">
    <property type="entry name" value="GLG1_C_RICH"/>
    <property type="match status" value="7"/>
</dbReference>
<keyword evidence="4" id="KW-0677">Repeat</keyword>
<evidence type="ECO:0000256" key="2">
    <source>
        <dbReference type="ARBA" id="ARBA00022692"/>
    </source>
</evidence>